<dbReference type="InterPro" id="IPR029069">
    <property type="entry name" value="HotDog_dom_sf"/>
</dbReference>
<dbReference type="GO" id="GO:0047617">
    <property type="term" value="F:fatty acyl-CoA hydrolase activity"/>
    <property type="evidence" value="ECO:0007669"/>
    <property type="project" value="InterPro"/>
</dbReference>
<dbReference type="CDD" id="cd03443">
    <property type="entry name" value="PaaI_thioesterase"/>
    <property type="match status" value="1"/>
</dbReference>
<dbReference type="InterPro" id="IPR039298">
    <property type="entry name" value="ACOT13"/>
</dbReference>
<evidence type="ECO:0000259" key="3">
    <source>
        <dbReference type="Pfam" id="PF03061"/>
    </source>
</evidence>
<protein>
    <submittedName>
        <fullName evidence="4">Uncharacterized protein (TIGR00369 family)</fullName>
    </submittedName>
</protein>
<dbReference type="InterPro" id="IPR003736">
    <property type="entry name" value="PAAI_dom"/>
</dbReference>
<feature type="domain" description="Thioesterase" evidence="3">
    <location>
        <begin position="81"/>
        <end position="158"/>
    </location>
</feature>
<evidence type="ECO:0000256" key="2">
    <source>
        <dbReference type="ARBA" id="ARBA00022801"/>
    </source>
</evidence>
<dbReference type="SUPFAM" id="SSF54637">
    <property type="entry name" value="Thioesterase/thiol ester dehydrase-isomerase"/>
    <property type="match status" value="1"/>
</dbReference>
<comment type="similarity">
    <text evidence="1">Belongs to the thioesterase PaaI family.</text>
</comment>
<dbReference type="NCBIfam" id="TIGR00369">
    <property type="entry name" value="unchar_dom_1"/>
    <property type="match status" value="1"/>
</dbReference>
<evidence type="ECO:0000313" key="4">
    <source>
        <dbReference type="EMBL" id="SOE08877.1"/>
    </source>
</evidence>
<dbReference type="Gene3D" id="3.10.129.10">
    <property type="entry name" value="Hotdog Thioesterase"/>
    <property type="match status" value="1"/>
</dbReference>
<gene>
    <name evidence="4" type="ORF">SAMN05877838_0608</name>
</gene>
<dbReference type="PANTHER" id="PTHR21660:SF1">
    <property type="entry name" value="ACYL-COENZYME A THIOESTERASE 13"/>
    <property type="match status" value="1"/>
</dbReference>
<dbReference type="InterPro" id="IPR006683">
    <property type="entry name" value="Thioestr_dom"/>
</dbReference>
<keyword evidence="2" id="KW-0378">Hydrolase</keyword>
<evidence type="ECO:0000256" key="1">
    <source>
        <dbReference type="ARBA" id="ARBA00008324"/>
    </source>
</evidence>
<dbReference type="PANTHER" id="PTHR21660">
    <property type="entry name" value="THIOESTERASE SUPERFAMILY MEMBER-RELATED"/>
    <property type="match status" value="1"/>
</dbReference>
<keyword evidence="5" id="KW-1185">Reference proteome</keyword>
<dbReference type="AlphaFoldDB" id="A0A286HMC7"/>
<dbReference type="Proteomes" id="UP000219465">
    <property type="component" value="Unassembled WGS sequence"/>
</dbReference>
<organism evidence="4 5">
    <name type="scientific">Hoeflea halophila</name>
    <dbReference type="NCBI Taxonomy" id="714899"/>
    <lineage>
        <taxon>Bacteria</taxon>
        <taxon>Pseudomonadati</taxon>
        <taxon>Pseudomonadota</taxon>
        <taxon>Alphaproteobacteria</taxon>
        <taxon>Hyphomicrobiales</taxon>
        <taxon>Rhizobiaceae</taxon>
        <taxon>Hoeflea</taxon>
    </lineage>
</organism>
<dbReference type="OrthoDB" id="9813282at2"/>
<sequence length="175" mass="18934">MTDTTDRLDDAHPRSNRQIAGVVPLDVVAREGGLSVMKGILEGRLPGASMGRTLNFWLTTVEEGRIVFTGAPTVEHLNPLGTVHGGWASTIMDSALACAVMTMIKPGEGYTTVEFKLNLTRPILPDMGELSCEGRIVHRGRTIATSEAYLRDSSGKLLAHGTETCAIFPIDRLMR</sequence>
<reference evidence="5" key="1">
    <citation type="submission" date="2017-08" db="EMBL/GenBank/DDBJ databases">
        <authorList>
            <person name="Varghese N."/>
            <person name="Submissions S."/>
        </authorList>
    </citation>
    <scope>NUCLEOTIDE SEQUENCE [LARGE SCALE GENOMIC DNA]</scope>
    <source>
        <strain evidence="5">KCTC 23107</strain>
    </source>
</reference>
<proteinExistence type="inferred from homology"/>
<dbReference type="RefSeq" id="WP_097104942.1">
    <property type="nucleotide sequence ID" value="NZ_OCPC01000001.1"/>
</dbReference>
<evidence type="ECO:0000313" key="5">
    <source>
        <dbReference type="Proteomes" id="UP000219465"/>
    </source>
</evidence>
<name>A0A286HMC7_9HYPH</name>
<dbReference type="Pfam" id="PF03061">
    <property type="entry name" value="4HBT"/>
    <property type="match status" value="1"/>
</dbReference>
<accession>A0A286HMC7</accession>
<dbReference type="EMBL" id="OCPC01000001">
    <property type="protein sequence ID" value="SOE08877.1"/>
    <property type="molecule type" value="Genomic_DNA"/>
</dbReference>